<evidence type="ECO:0000259" key="1">
    <source>
        <dbReference type="PROSITE" id="PS50943"/>
    </source>
</evidence>
<name>A0ABS9KKG6_9BACT</name>
<dbReference type="Pfam" id="PF13443">
    <property type="entry name" value="HTH_26"/>
    <property type="match status" value="1"/>
</dbReference>
<dbReference type="InterPro" id="IPR010982">
    <property type="entry name" value="Lambda_DNA-bd_dom_sf"/>
</dbReference>
<dbReference type="RefSeq" id="WP_237868028.1">
    <property type="nucleotide sequence ID" value="NZ_JAKLTR010000001.1"/>
</dbReference>
<evidence type="ECO:0000313" key="3">
    <source>
        <dbReference type="Proteomes" id="UP001165367"/>
    </source>
</evidence>
<reference evidence="2" key="1">
    <citation type="submission" date="2022-01" db="EMBL/GenBank/DDBJ databases">
        <authorList>
            <person name="Jo J.-H."/>
            <person name="Im W.-T."/>
        </authorList>
    </citation>
    <scope>NUCLEOTIDE SEQUENCE</scope>
    <source>
        <strain evidence="2">NA20</strain>
    </source>
</reference>
<dbReference type="PROSITE" id="PS50943">
    <property type="entry name" value="HTH_CROC1"/>
    <property type="match status" value="1"/>
</dbReference>
<protein>
    <submittedName>
        <fullName evidence="2">Helix-turn-helix domain-containing protein</fullName>
    </submittedName>
</protein>
<comment type="caution">
    <text evidence="2">The sequence shown here is derived from an EMBL/GenBank/DDBJ whole genome shotgun (WGS) entry which is preliminary data.</text>
</comment>
<dbReference type="SUPFAM" id="SSF47413">
    <property type="entry name" value="lambda repressor-like DNA-binding domains"/>
    <property type="match status" value="1"/>
</dbReference>
<sequence>MAERKINRLKVVLAEKDKTNRWLAEEIGYTEGMISRWVSNTKQPPLEVLFEISVLLKVDIRDLIESNSHLFKKV</sequence>
<dbReference type="Gene3D" id="1.10.260.40">
    <property type="entry name" value="lambda repressor-like DNA-binding domains"/>
    <property type="match status" value="1"/>
</dbReference>
<feature type="domain" description="HTH cro/C1-type" evidence="1">
    <location>
        <begin position="23"/>
        <end position="63"/>
    </location>
</feature>
<dbReference type="CDD" id="cd00093">
    <property type="entry name" value="HTH_XRE"/>
    <property type="match status" value="1"/>
</dbReference>
<dbReference type="SMART" id="SM00530">
    <property type="entry name" value="HTH_XRE"/>
    <property type="match status" value="1"/>
</dbReference>
<organism evidence="2 3">
    <name type="scientific">Terrimonas ginsenosidimutans</name>
    <dbReference type="NCBI Taxonomy" id="2908004"/>
    <lineage>
        <taxon>Bacteria</taxon>
        <taxon>Pseudomonadati</taxon>
        <taxon>Bacteroidota</taxon>
        <taxon>Chitinophagia</taxon>
        <taxon>Chitinophagales</taxon>
        <taxon>Chitinophagaceae</taxon>
        <taxon>Terrimonas</taxon>
    </lineage>
</organism>
<gene>
    <name evidence="2" type="ORF">LZZ85_00850</name>
</gene>
<accession>A0ABS9KKG6</accession>
<dbReference type="EMBL" id="JAKLTR010000001">
    <property type="protein sequence ID" value="MCG2612799.1"/>
    <property type="molecule type" value="Genomic_DNA"/>
</dbReference>
<dbReference type="Proteomes" id="UP001165367">
    <property type="component" value="Unassembled WGS sequence"/>
</dbReference>
<keyword evidence="3" id="KW-1185">Reference proteome</keyword>
<proteinExistence type="predicted"/>
<evidence type="ECO:0000313" key="2">
    <source>
        <dbReference type="EMBL" id="MCG2612799.1"/>
    </source>
</evidence>
<dbReference type="InterPro" id="IPR001387">
    <property type="entry name" value="Cro/C1-type_HTH"/>
</dbReference>